<dbReference type="Proteomes" id="UP001642360">
    <property type="component" value="Unassembled WGS sequence"/>
</dbReference>
<keyword evidence="2" id="KW-1185">Reference proteome</keyword>
<dbReference type="EMBL" id="CAUOFW020007969">
    <property type="protein sequence ID" value="CAK9181227.1"/>
    <property type="molecule type" value="Genomic_DNA"/>
</dbReference>
<dbReference type="AlphaFoldDB" id="A0ABC8UJY0"/>
<proteinExistence type="predicted"/>
<comment type="caution">
    <text evidence="1">The sequence shown here is derived from an EMBL/GenBank/DDBJ whole genome shotgun (WGS) entry which is preliminary data.</text>
</comment>
<evidence type="ECO:0000313" key="2">
    <source>
        <dbReference type="Proteomes" id="UP001642360"/>
    </source>
</evidence>
<protein>
    <submittedName>
        <fullName evidence="1">Uncharacterized protein</fullName>
    </submittedName>
</protein>
<reference evidence="1 2" key="1">
    <citation type="submission" date="2024-02" db="EMBL/GenBank/DDBJ databases">
        <authorList>
            <person name="Vignale AGUSTIN F."/>
            <person name="Sosa J E."/>
            <person name="Modenutti C."/>
        </authorList>
    </citation>
    <scope>NUCLEOTIDE SEQUENCE [LARGE SCALE GENOMIC DNA]</scope>
</reference>
<dbReference type="CDD" id="cd02120">
    <property type="entry name" value="PA_subtilisin_like"/>
    <property type="match status" value="1"/>
</dbReference>
<organism evidence="1 2">
    <name type="scientific">Ilex paraguariensis</name>
    <name type="common">yerba mate</name>
    <dbReference type="NCBI Taxonomy" id="185542"/>
    <lineage>
        <taxon>Eukaryota</taxon>
        <taxon>Viridiplantae</taxon>
        <taxon>Streptophyta</taxon>
        <taxon>Embryophyta</taxon>
        <taxon>Tracheophyta</taxon>
        <taxon>Spermatophyta</taxon>
        <taxon>Magnoliopsida</taxon>
        <taxon>eudicotyledons</taxon>
        <taxon>Gunneridae</taxon>
        <taxon>Pentapetalae</taxon>
        <taxon>asterids</taxon>
        <taxon>campanulids</taxon>
        <taxon>Aquifoliales</taxon>
        <taxon>Aquifoliaceae</taxon>
        <taxon>Ilex</taxon>
    </lineage>
</organism>
<accession>A0ABC8UJY0</accession>
<sequence length="126" mass="14016">MGGVPLYFGHGNRSKEICDFNALDSKDVEEKYIFCDFNSQISVFQQLDEMYRTGAAGAIFSSDSGQFLRPCDFDMPFVTVIPKVGDLVKEYLIKTKNPTVSIEFVIILLGTKPAPQVADFHPEGLV</sequence>
<dbReference type="Gene3D" id="3.50.30.30">
    <property type="match status" value="1"/>
</dbReference>
<gene>
    <name evidence="1" type="ORF">ILEXP_LOCUS51278</name>
</gene>
<evidence type="ECO:0000313" key="1">
    <source>
        <dbReference type="EMBL" id="CAK9181227.1"/>
    </source>
</evidence>
<name>A0ABC8UJY0_9AQUA</name>